<evidence type="ECO:0000256" key="5">
    <source>
        <dbReference type="ARBA" id="ARBA00022840"/>
    </source>
</evidence>
<evidence type="ECO:0000313" key="11">
    <source>
        <dbReference type="EMBL" id="ACZ22950.1"/>
    </source>
</evidence>
<evidence type="ECO:0000256" key="8">
    <source>
        <dbReference type="ARBA" id="ARBA00030904"/>
    </source>
</evidence>
<dbReference type="InterPro" id="IPR015413">
    <property type="entry name" value="Methionyl/Leucyl_tRNA_Synth"/>
</dbReference>
<dbReference type="InterPro" id="IPR023457">
    <property type="entry name" value="Met-tRNA_synth_2"/>
</dbReference>
<organism evidence="11 12">
    <name type="scientific">Sanguibacter keddieii (strain ATCC 51767 / DSM 10542 / NCFB 3025 / ST-74)</name>
    <dbReference type="NCBI Taxonomy" id="446469"/>
    <lineage>
        <taxon>Bacteria</taxon>
        <taxon>Bacillati</taxon>
        <taxon>Actinomycetota</taxon>
        <taxon>Actinomycetes</taxon>
        <taxon>Micrococcales</taxon>
        <taxon>Sanguibacteraceae</taxon>
        <taxon>Sanguibacter</taxon>
    </lineage>
</organism>
<dbReference type="PANTHER" id="PTHR43326:SF1">
    <property type="entry name" value="METHIONINE--TRNA LIGASE, MITOCHONDRIAL"/>
    <property type="match status" value="1"/>
</dbReference>
<proteinExistence type="inferred from homology"/>
<comment type="similarity">
    <text evidence="9">Belongs to the class-I aminoacyl-tRNA synthetase family.</text>
</comment>
<keyword evidence="3 9" id="KW-0436">Ligase</keyword>
<dbReference type="Pfam" id="PF09334">
    <property type="entry name" value="tRNA-synt_1g"/>
    <property type="match status" value="2"/>
</dbReference>
<dbReference type="GO" id="GO:0004825">
    <property type="term" value="F:methionine-tRNA ligase activity"/>
    <property type="evidence" value="ECO:0007669"/>
    <property type="project" value="UniProtKB-EC"/>
</dbReference>
<dbReference type="Gene3D" id="3.40.50.620">
    <property type="entry name" value="HUPs"/>
    <property type="match status" value="2"/>
</dbReference>
<dbReference type="GO" id="GO:0006431">
    <property type="term" value="P:methionyl-tRNA aminoacylation"/>
    <property type="evidence" value="ECO:0007669"/>
    <property type="project" value="InterPro"/>
</dbReference>
<dbReference type="SUPFAM" id="SSF52374">
    <property type="entry name" value="Nucleotidylyl transferase"/>
    <property type="match status" value="1"/>
</dbReference>
<dbReference type="PRINTS" id="PR01041">
    <property type="entry name" value="TRNASYNTHMET"/>
</dbReference>
<protein>
    <recommendedName>
        <fullName evidence="1">methionine--tRNA ligase</fullName>
        <ecNumber evidence="1">6.1.1.10</ecNumber>
    </recommendedName>
    <alternativeName>
        <fullName evidence="8">Methionyl-tRNA synthetase</fullName>
    </alternativeName>
</protein>
<dbReference type="KEGG" id="ske:Sked_30500"/>
<evidence type="ECO:0000256" key="6">
    <source>
        <dbReference type="ARBA" id="ARBA00022917"/>
    </source>
</evidence>
<evidence type="ECO:0000259" key="10">
    <source>
        <dbReference type="Pfam" id="PF09334"/>
    </source>
</evidence>
<dbReference type="STRING" id="446469.Sked_30500"/>
<dbReference type="InterPro" id="IPR009080">
    <property type="entry name" value="tRNAsynth_Ia_anticodon-bd"/>
</dbReference>
<evidence type="ECO:0000256" key="4">
    <source>
        <dbReference type="ARBA" id="ARBA00022741"/>
    </source>
</evidence>
<dbReference type="Proteomes" id="UP000000322">
    <property type="component" value="Chromosome"/>
</dbReference>
<evidence type="ECO:0000256" key="9">
    <source>
        <dbReference type="RuleBase" id="RU363039"/>
    </source>
</evidence>
<dbReference type="HOGENOM" id="CLU_009710_9_2_11"/>
<dbReference type="OrthoDB" id="9810191at2"/>
<dbReference type="Gene3D" id="1.10.730.10">
    <property type="entry name" value="Isoleucyl-tRNA Synthetase, Domain 1"/>
    <property type="match status" value="1"/>
</dbReference>
<sequence>MDDLYITTSIPYVNGRPHLGHALELVHVDVLARHRRLRGAQVRVQSGTDDHALKNVSAASLAGVPVADLVAANGDRFVELVDALGVRTDEFVRTSSDPRHAPGVVALWEACRAAGDLYQKDYTGLYCPGCEQFYAADELVDGLCGEHGTPVQEVTETNWFFRLSRYRDQVAALVASGEVAVEPRQRRNEVLGFLAGEVHDISVSRPADRAGGWGVPVPGDPGQVVYVWFDALVNYLTGLGYGSETGRGAAVGREADAVRGGRESVGAAGEAVEVSVAVDVGVGVEEPFARWWGGGAERTHVLGKGIARFHAVYWVAFLLSAGLPLPTRVLVHDYLTVDGAKIAKSGSQAADPATVVATYGPDALRWWLARDPAPVGTTDFTVERLVGCYDRDLANGLGNLVSRTLTLARRDRSWSAPPTAEVGVEVRAAARALPDAVDAALARYDLRSACEAITGLVEHGNRFIEGEAPWRLARAADAGDLEAAARFEGVVDALVELCRVATHELEPFVPEGAARLVAQLDAGVGRPVPAFPRIGG</sequence>
<dbReference type="EC" id="6.1.1.10" evidence="1"/>
<dbReference type="AlphaFoldDB" id="D1BCG3"/>
<dbReference type="InterPro" id="IPR014729">
    <property type="entry name" value="Rossmann-like_a/b/a_fold"/>
</dbReference>
<evidence type="ECO:0000256" key="1">
    <source>
        <dbReference type="ARBA" id="ARBA00012838"/>
    </source>
</evidence>
<dbReference type="EMBL" id="CP001819">
    <property type="protein sequence ID" value="ACZ22950.1"/>
    <property type="molecule type" value="Genomic_DNA"/>
</dbReference>
<dbReference type="PANTHER" id="PTHR43326">
    <property type="entry name" value="METHIONYL-TRNA SYNTHETASE"/>
    <property type="match status" value="1"/>
</dbReference>
<reference evidence="11 12" key="1">
    <citation type="journal article" date="2009" name="Stand. Genomic Sci.">
        <title>Complete genome sequence of Sanguibacter keddieii type strain (ST-74).</title>
        <authorList>
            <person name="Ivanova N."/>
            <person name="Sikorski J."/>
            <person name="Sims D."/>
            <person name="Brettin T."/>
            <person name="Detter J.C."/>
            <person name="Han C."/>
            <person name="Lapidus A."/>
            <person name="Copeland A."/>
            <person name="Glavina Del Rio T."/>
            <person name="Nolan M."/>
            <person name="Chen F."/>
            <person name="Lucas S."/>
            <person name="Tice H."/>
            <person name="Cheng J.F."/>
            <person name="Bruce D."/>
            <person name="Goodwin L."/>
            <person name="Pitluck S."/>
            <person name="Pati A."/>
            <person name="Mavromatis K."/>
            <person name="Chen A."/>
            <person name="Palaniappan K."/>
            <person name="D'haeseleer P."/>
            <person name="Chain P."/>
            <person name="Bristow J."/>
            <person name="Eisen J.A."/>
            <person name="Markowitz V."/>
            <person name="Hugenholtz P."/>
            <person name="Goker M."/>
            <person name="Pukall R."/>
            <person name="Klenk H.P."/>
            <person name="Kyrpides N.C."/>
        </authorList>
    </citation>
    <scope>NUCLEOTIDE SEQUENCE [LARGE SCALE GENOMIC DNA]</scope>
    <source>
        <strain evidence="12">ATCC 51767 / DSM 10542 / NCFB 3025 / ST-74</strain>
    </source>
</reference>
<evidence type="ECO:0000313" key="12">
    <source>
        <dbReference type="Proteomes" id="UP000000322"/>
    </source>
</evidence>
<dbReference type="PROSITE" id="PS00178">
    <property type="entry name" value="AA_TRNA_LIGASE_I"/>
    <property type="match status" value="1"/>
</dbReference>
<dbReference type="InterPro" id="IPR033911">
    <property type="entry name" value="MetRS_core"/>
</dbReference>
<dbReference type="SUPFAM" id="SSF47323">
    <property type="entry name" value="Anticodon-binding domain of a subclass of class I aminoacyl-tRNA synthetases"/>
    <property type="match status" value="1"/>
</dbReference>
<accession>D1BCG3</accession>
<evidence type="ECO:0000256" key="7">
    <source>
        <dbReference type="ARBA" id="ARBA00023146"/>
    </source>
</evidence>
<feature type="domain" description="Methionyl/Leucyl tRNA synthetase" evidence="10">
    <location>
        <begin position="155"/>
        <end position="405"/>
    </location>
</feature>
<keyword evidence="12" id="KW-1185">Reference proteome</keyword>
<feature type="domain" description="Methionyl/Leucyl tRNA synthetase" evidence="10">
    <location>
        <begin position="5"/>
        <end position="146"/>
    </location>
</feature>
<name>D1BCG3_SANKS</name>
<keyword evidence="6 9" id="KW-0648">Protein biosynthesis</keyword>
<dbReference type="eggNOG" id="COG0143">
    <property type="taxonomic scope" value="Bacteria"/>
</dbReference>
<dbReference type="RefSeq" id="WP_012868018.1">
    <property type="nucleotide sequence ID" value="NC_013521.1"/>
</dbReference>
<evidence type="ECO:0000256" key="2">
    <source>
        <dbReference type="ARBA" id="ARBA00022490"/>
    </source>
</evidence>
<gene>
    <name evidence="11" type="ordered locus">Sked_30500</name>
</gene>
<evidence type="ECO:0000256" key="3">
    <source>
        <dbReference type="ARBA" id="ARBA00022598"/>
    </source>
</evidence>
<dbReference type="GO" id="GO:0005524">
    <property type="term" value="F:ATP binding"/>
    <property type="evidence" value="ECO:0007669"/>
    <property type="project" value="UniProtKB-KW"/>
</dbReference>
<keyword evidence="5 9" id="KW-0067">ATP-binding</keyword>
<dbReference type="InterPro" id="IPR001412">
    <property type="entry name" value="aa-tRNA-synth_I_CS"/>
</dbReference>
<keyword evidence="7 9" id="KW-0030">Aminoacyl-tRNA synthetase</keyword>
<keyword evidence="4 9" id="KW-0547">Nucleotide-binding</keyword>
<keyword evidence="2" id="KW-0963">Cytoplasm</keyword>